<dbReference type="AlphaFoldDB" id="A0A516GXS5"/>
<evidence type="ECO:0000313" key="1">
    <source>
        <dbReference type="EMBL" id="QDO96295.1"/>
    </source>
</evidence>
<dbReference type="SUPFAM" id="SSF46785">
    <property type="entry name" value="Winged helix' DNA-binding domain"/>
    <property type="match status" value="1"/>
</dbReference>
<dbReference type="OrthoDB" id="8537236at2"/>
<protein>
    <submittedName>
        <fullName evidence="1">Winged helix-turn-helix transcriptional regulator</fullName>
    </submittedName>
</protein>
<dbReference type="Gene3D" id="1.10.10.10">
    <property type="entry name" value="Winged helix-like DNA-binding domain superfamily/Winged helix DNA-binding domain"/>
    <property type="match status" value="1"/>
</dbReference>
<gene>
    <name evidence="1" type="ORF">FNB15_02945</name>
</gene>
<sequence length="223" mass="23681">MVQFVNDKLDKSAEPPRDAATLVALLAAVSDSDQHTQRSLAGRLDVALGLANALLKRCVSKGLIKIQSAPARRYAYYLTPKGFAEKSRLVAEYLESSLNFFRHARGQYEELFVELAGRGISRIAIAGSGELAEIAMLSASATGISVQAVIAPGRNISHFHGHAVVADLAAALAQGAEAVVVADSNAPQTIFDRLCAAMPTDRVLAPRLLHVTLPAVTRKEIAA</sequence>
<accession>A0A516GXS5</accession>
<dbReference type="EMBL" id="CP041636">
    <property type="protein sequence ID" value="QDO96295.1"/>
    <property type="molecule type" value="Genomic_DNA"/>
</dbReference>
<keyword evidence="2" id="KW-1185">Reference proteome</keyword>
<dbReference type="InterPro" id="IPR036388">
    <property type="entry name" value="WH-like_DNA-bd_sf"/>
</dbReference>
<organism evidence="1 2">
    <name type="scientific">Ferrovibrio terrae</name>
    <dbReference type="NCBI Taxonomy" id="2594003"/>
    <lineage>
        <taxon>Bacteria</taxon>
        <taxon>Pseudomonadati</taxon>
        <taxon>Pseudomonadota</taxon>
        <taxon>Alphaproteobacteria</taxon>
        <taxon>Rhodospirillales</taxon>
        <taxon>Rhodospirillaceae</taxon>
        <taxon>Ferrovibrio</taxon>
    </lineage>
</organism>
<reference evidence="1 2" key="1">
    <citation type="submission" date="2019-07" db="EMBL/GenBank/DDBJ databases">
        <title>Genome sequencing for Ferrovibrio sp. K5.</title>
        <authorList>
            <person name="Park S.-J."/>
        </authorList>
    </citation>
    <scope>NUCLEOTIDE SEQUENCE [LARGE SCALE GENOMIC DNA]</scope>
    <source>
        <strain evidence="1 2">K5</strain>
    </source>
</reference>
<dbReference type="InterPro" id="IPR036390">
    <property type="entry name" value="WH_DNA-bd_sf"/>
</dbReference>
<name>A0A516GXS5_9PROT</name>
<dbReference type="KEGG" id="fer:FNB15_02945"/>
<proteinExistence type="predicted"/>
<evidence type="ECO:0000313" key="2">
    <source>
        <dbReference type="Proteomes" id="UP000317496"/>
    </source>
</evidence>
<dbReference type="Proteomes" id="UP000317496">
    <property type="component" value="Chromosome"/>
</dbReference>